<name>A0A1E5UDF4_9FLAO</name>
<dbReference type="EMBL" id="MKGI01000071">
    <property type="protein sequence ID" value="OEL10817.1"/>
    <property type="molecule type" value="Genomic_DNA"/>
</dbReference>
<proteinExistence type="predicted"/>
<organism evidence="1 2">
    <name type="scientific">Cloacibacterium normanense</name>
    <dbReference type="NCBI Taxonomy" id="237258"/>
    <lineage>
        <taxon>Bacteria</taxon>
        <taxon>Pseudomonadati</taxon>
        <taxon>Bacteroidota</taxon>
        <taxon>Flavobacteriia</taxon>
        <taxon>Flavobacteriales</taxon>
        <taxon>Weeksellaceae</taxon>
    </lineage>
</organism>
<dbReference type="Proteomes" id="UP000095601">
    <property type="component" value="Unassembled WGS sequence"/>
</dbReference>
<comment type="caution">
    <text evidence="1">The sequence shown here is derived from an EMBL/GenBank/DDBJ whole genome shotgun (WGS) entry which is preliminary data.</text>
</comment>
<accession>A0A1E5UDF4</accession>
<evidence type="ECO:0000313" key="2">
    <source>
        <dbReference type="Proteomes" id="UP000095601"/>
    </source>
</evidence>
<dbReference type="RefSeq" id="WP_069799120.1">
    <property type="nucleotide sequence ID" value="NZ_CP034157.1"/>
</dbReference>
<dbReference type="OrthoDB" id="797474at2"/>
<reference evidence="1 2" key="1">
    <citation type="submission" date="2016-09" db="EMBL/GenBank/DDBJ databases">
        <authorList>
            <person name="Capua I."/>
            <person name="De Benedictis P."/>
            <person name="Joannis T."/>
            <person name="Lombin L.H."/>
            <person name="Cattoli G."/>
        </authorList>
    </citation>
    <scope>NUCLEOTIDE SEQUENCE [LARGE SCALE GENOMIC DNA]</scope>
    <source>
        <strain evidence="1 2">NRS-1</strain>
    </source>
</reference>
<dbReference type="STRING" id="237258.SAMN04489756_10713"/>
<sequence>MNYIIQKLKNLPYHTHLGSLLKPIESELKEYQFLITDYLFLSPEKDLPIQNFSSNYEIFDAENFLDLAQKDVKFNYGYFAAIPKDKEIVLDLENLPYVEGNPEIWYNDFLRDDAEIEIYAYDGSYSLIKFKNSKLSNTFAEYFPEAELLDNFQF</sequence>
<keyword evidence="2" id="KW-1185">Reference proteome</keyword>
<gene>
    <name evidence="1" type="ORF">BHF72_0012</name>
</gene>
<evidence type="ECO:0000313" key="1">
    <source>
        <dbReference type="EMBL" id="OEL10817.1"/>
    </source>
</evidence>
<dbReference type="KEGG" id="cnr:EB819_05830"/>
<dbReference type="AlphaFoldDB" id="A0A1E5UDF4"/>
<protein>
    <submittedName>
        <fullName evidence="1">Uncharacterized protein</fullName>
    </submittedName>
</protein>